<dbReference type="Proteomes" id="UP001174936">
    <property type="component" value="Unassembled WGS sequence"/>
</dbReference>
<feature type="compositionally biased region" description="Basic and acidic residues" evidence="1">
    <location>
        <begin position="391"/>
        <end position="401"/>
    </location>
</feature>
<organism evidence="2 3">
    <name type="scientific">Cercophora newfieldiana</name>
    <dbReference type="NCBI Taxonomy" id="92897"/>
    <lineage>
        <taxon>Eukaryota</taxon>
        <taxon>Fungi</taxon>
        <taxon>Dikarya</taxon>
        <taxon>Ascomycota</taxon>
        <taxon>Pezizomycotina</taxon>
        <taxon>Sordariomycetes</taxon>
        <taxon>Sordariomycetidae</taxon>
        <taxon>Sordariales</taxon>
        <taxon>Lasiosphaeriaceae</taxon>
        <taxon>Cercophora</taxon>
    </lineage>
</organism>
<reference evidence="2" key="1">
    <citation type="submission" date="2023-06" db="EMBL/GenBank/DDBJ databases">
        <title>Genome-scale phylogeny and comparative genomics of the fungal order Sordariales.</title>
        <authorList>
            <consortium name="Lawrence Berkeley National Laboratory"/>
            <person name="Hensen N."/>
            <person name="Bonometti L."/>
            <person name="Westerberg I."/>
            <person name="Brannstrom I.O."/>
            <person name="Guillou S."/>
            <person name="Cros-Aarteil S."/>
            <person name="Calhoun S."/>
            <person name="Haridas S."/>
            <person name="Kuo A."/>
            <person name="Mondo S."/>
            <person name="Pangilinan J."/>
            <person name="Riley R."/>
            <person name="Labutti K."/>
            <person name="Andreopoulos B."/>
            <person name="Lipzen A."/>
            <person name="Chen C."/>
            <person name="Yanf M."/>
            <person name="Daum C."/>
            <person name="Ng V."/>
            <person name="Clum A."/>
            <person name="Steindorff A."/>
            <person name="Ohm R."/>
            <person name="Martin F."/>
            <person name="Silar P."/>
            <person name="Natvig D."/>
            <person name="Lalanne C."/>
            <person name="Gautier V."/>
            <person name="Ament-Velasquez S.L."/>
            <person name="Kruys A."/>
            <person name="Hutchinson M.I."/>
            <person name="Powell A.J."/>
            <person name="Barry K."/>
            <person name="Miller A.N."/>
            <person name="Grigoriev I.V."/>
            <person name="Debuchy R."/>
            <person name="Gladieux P."/>
            <person name="Thoren M.H."/>
            <person name="Johannesson H."/>
        </authorList>
    </citation>
    <scope>NUCLEOTIDE SEQUENCE</scope>
    <source>
        <strain evidence="2">SMH2532-1</strain>
    </source>
</reference>
<dbReference type="EMBL" id="JAULSV010000001">
    <property type="protein sequence ID" value="KAK0655588.1"/>
    <property type="molecule type" value="Genomic_DNA"/>
</dbReference>
<feature type="compositionally biased region" description="Basic and acidic residues" evidence="1">
    <location>
        <begin position="193"/>
        <end position="206"/>
    </location>
</feature>
<sequence>MLASMAAGSLAASQRADEKKEEEGLKRRNAVRAPEVPRHGRVGRGQAQVVHPARSFHSARGSIAVAGTSASASRASASRSRSPSNTTSLTTSRASASRTTTSSRAPASPPLRATSSRSAPTLTPPSSLRSVPARKPLPSQTTPGARTPSSSSQSAFRHLSAVPAPLNLPPPPPAHQEVVYETYNLSGAELDPELMRRLRPDVDPRHVRPRPSAPEEYIVSPVESDRGSHRFPVSPITSEFESSSRSDPFHPSSYRRRVERGETPTSRRVTASSSSGQATSSQRRVPSQSATNTPSRSQSSSSRTPTSSRTATTSSPTTSRTRSTSRTATTRSPTQSASSSRGQPLSSRERALAYSRSISSRPQEPTATSTRERPSRPAPAPAPAPTARPSRFTEGRERTRDSAAIAVGVRHPPSATRNPRSATKSRTKKFLELITGRPSLGGRPKGNPKRDGDDWVCKGSASVERR</sequence>
<gene>
    <name evidence="2" type="ORF">B0T16DRAFT_397302</name>
</gene>
<feature type="compositionally biased region" description="Low complexity" evidence="1">
    <location>
        <begin position="270"/>
        <end position="341"/>
    </location>
</feature>
<protein>
    <submittedName>
        <fullName evidence="2">Uncharacterized protein</fullName>
    </submittedName>
</protein>
<proteinExistence type="predicted"/>
<evidence type="ECO:0000313" key="2">
    <source>
        <dbReference type="EMBL" id="KAK0655588.1"/>
    </source>
</evidence>
<feature type="compositionally biased region" description="Low complexity" evidence="1">
    <location>
        <begin position="1"/>
        <end position="13"/>
    </location>
</feature>
<dbReference type="AlphaFoldDB" id="A0AA39YN50"/>
<keyword evidence="3" id="KW-1185">Reference proteome</keyword>
<comment type="caution">
    <text evidence="2">The sequence shown here is derived from an EMBL/GenBank/DDBJ whole genome shotgun (WGS) entry which is preliminary data.</text>
</comment>
<name>A0AA39YN50_9PEZI</name>
<evidence type="ECO:0000256" key="1">
    <source>
        <dbReference type="SAM" id="MobiDB-lite"/>
    </source>
</evidence>
<feature type="region of interest" description="Disordered" evidence="1">
    <location>
        <begin position="193"/>
        <end position="466"/>
    </location>
</feature>
<feature type="compositionally biased region" description="Polar residues" evidence="1">
    <location>
        <begin position="356"/>
        <end position="367"/>
    </location>
</feature>
<evidence type="ECO:0000313" key="3">
    <source>
        <dbReference type="Proteomes" id="UP001174936"/>
    </source>
</evidence>
<feature type="compositionally biased region" description="Low complexity" evidence="1">
    <location>
        <begin position="68"/>
        <end position="120"/>
    </location>
</feature>
<feature type="compositionally biased region" description="Basic and acidic residues" evidence="1">
    <location>
        <begin position="15"/>
        <end position="26"/>
    </location>
</feature>
<accession>A0AA39YN50</accession>
<feature type="compositionally biased region" description="Pro residues" evidence="1">
    <location>
        <begin position="376"/>
        <end position="386"/>
    </location>
</feature>
<feature type="compositionally biased region" description="Polar residues" evidence="1">
    <location>
        <begin position="138"/>
        <end position="155"/>
    </location>
</feature>
<feature type="region of interest" description="Disordered" evidence="1">
    <location>
        <begin position="1"/>
        <end position="176"/>
    </location>
</feature>